<evidence type="ECO:0000256" key="1">
    <source>
        <dbReference type="SAM" id="MobiDB-lite"/>
    </source>
</evidence>
<name>W2I8V1_PHYNI</name>
<dbReference type="EMBL" id="KI675410">
    <property type="protein sequence ID" value="ETL29823.1"/>
    <property type="molecule type" value="Genomic_DNA"/>
</dbReference>
<dbReference type="Proteomes" id="UP000053864">
    <property type="component" value="Unassembled WGS sequence"/>
</dbReference>
<gene>
    <name evidence="2" type="ORF">L916_17092</name>
</gene>
<dbReference type="AlphaFoldDB" id="W2I8V1"/>
<evidence type="ECO:0000313" key="2">
    <source>
        <dbReference type="EMBL" id="ETL29823.1"/>
    </source>
</evidence>
<feature type="compositionally biased region" description="Polar residues" evidence="1">
    <location>
        <begin position="1"/>
        <end position="18"/>
    </location>
</feature>
<reference evidence="2" key="1">
    <citation type="submission" date="2013-11" db="EMBL/GenBank/DDBJ databases">
        <title>The Genome Sequence of Phytophthora parasitica CJ05E6.</title>
        <authorList>
            <consortium name="The Broad Institute Genomics Platform"/>
            <person name="Russ C."/>
            <person name="Tyler B."/>
            <person name="Panabieres F."/>
            <person name="Shan W."/>
            <person name="Tripathy S."/>
            <person name="Grunwald N."/>
            <person name="Machado M."/>
            <person name="Johnson C.S."/>
            <person name="Arredondo F."/>
            <person name="Hong C."/>
            <person name="Coffey M."/>
            <person name="Young S.K."/>
            <person name="Zeng Q."/>
            <person name="Gargeya S."/>
            <person name="Fitzgerald M."/>
            <person name="Abouelleil A."/>
            <person name="Alvarado L."/>
            <person name="Chapman S.B."/>
            <person name="Gainer-Dewar J."/>
            <person name="Goldberg J."/>
            <person name="Griggs A."/>
            <person name="Gujja S."/>
            <person name="Hansen M."/>
            <person name="Howarth C."/>
            <person name="Imamovic A."/>
            <person name="Ireland A."/>
            <person name="Larimer J."/>
            <person name="McCowan C."/>
            <person name="Murphy C."/>
            <person name="Pearson M."/>
            <person name="Poon T.W."/>
            <person name="Priest M."/>
            <person name="Roberts A."/>
            <person name="Saif S."/>
            <person name="Shea T."/>
            <person name="Sykes S."/>
            <person name="Wortman J."/>
            <person name="Nusbaum C."/>
            <person name="Birren B."/>
        </authorList>
    </citation>
    <scope>NUCLEOTIDE SEQUENCE [LARGE SCALE GENOMIC DNA]</scope>
    <source>
        <strain evidence="2">CJ05E6</strain>
    </source>
</reference>
<sequence>MASGGSHSAETNSVTSTTKESKARMWTHYAVFG</sequence>
<organism evidence="2">
    <name type="scientific">Phytophthora nicotianae</name>
    <name type="common">Potato buckeye rot agent</name>
    <name type="synonym">Phytophthora parasitica</name>
    <dbReference type="NCBI Taxonomy" id="4792"/>
    <lineage>
        <taxon>Eukaryota</taxon>
        <taxon>Sar</taxon>
        <taxon>Stramenopiles</taxon>
        <taxon>Oomycota</taxon>
        <taxon>Peronosporomycetes</taxon>
        <taxon>Peronosporales</taxon>
        <taxon>Peronosporaceae</taxon>
        <taxon>Phytophthora</taxon>
    </lineage>
</organism>
<proteinExistence type="predicted"/>
<feature type="region of interest" description="Disordered" evidence="1">
    <location>
        <begin position="1"/>
        <end position="21"/>
    </location>
</feature>
<protein>
    <submittedName>
        <fullName evidence="2">Uncharacterized protein</fullName>
    </submittedName>
</protein>
<accession>W2I8V1</accession>